<reference evidence="3 4" key="1">
    <citation type="submission" date="2018-12" db="EMBL/GenBank/DDBJ databases">
        <authorList>
            <person name="Sun L."/>
            <person name="Chen Z."/>
        </authorList>
    </citation>
    <scope>NUCLEOTIDE SEQUENCE [LARGE SCALE GENOMIC DNA]</scope>
    <source>
        <strain evidence="3 4">LMG 29736</strain>
    </source>
</reference>
<dbReference type="OrthoDB" id="2991331at2"/>
<sequence>MKLYTFLNIERVWMYKMQANYTMQQLYFFIERQQKEITSLRNSIQSLSNELKQLKEKPTVTVERLEYKFDQLKVETLEGTLNIGMNPADLNSVEDFSAPPGSTQTQAFVRHPNLYDEILEKLNHYIDNELDTLIKDTETQVGRNLEEPYINMIKEDIRKQIPGRADHYLGFFSTQHTHDVNEEELYSKVYKTLLADINKAVHGFISQIPNQQGGMNPHGT</sequence>
<evidence type="ECO:0000313" key="4">
    <source>
        <dbReference type="Proteomes" id="UP000287296"/>
    </source>
</evidence>
<evidence type="ECO:0000256" key="1">
    <source>
        <dbReference type="SAM" id="Coils"/>
    </source>
</evidence>
<keyword evidence="5" id="KW-1185">Reference proteome</keyword>
<dbReference type="RefSeq" id="WP_120116405.1">
    <property type="nucleotide sequence ID" value="NZ_BORJ01000011.1"/>
</dbReference>
<dbReference type="Proteomes" id="UP000680670">
    <property type="component" value="Unassembled WGS sequence"/>
</dbReference>
<protein>
    <submittedName>
        <fullName evidence="2">Spore germination protein GerPC</fullName>
    </submittedName>
    <submittedName>
        <fullName evidence="3">Spore gernimation protein</fullName>
    </submittedName>
</protein>
<evidence type="ECO:0000313" key="5">
    <source>
        <dbReference type="Proteomes" id="UP000680670"/>
    </source>
</evidence>
<keyword evidence="1" id="KW-0175">Coiled coil</keyword>
<dbReference type="AlphaFoldDB" id="A0A429X8G7"/>
<comment type="caution">
    <text evidence="3">The sequence shown here is derived from an EMBL/GenBank/DDBJ whole genome shotgun (WGS) entry which is preliminary data.</text>
</comment>
<evidence type="ECO:0000313" key="2">
    <source>
        <dbReference type="EMBL" id="GIN97778.1"/>
    </source>
</evidence>
<dbReference type="Proteomes" id="UP000287296">
    <property type="component" value="Unassembled WGS sequence"/>
</dbReference>
<dbReference type="Pfam" id="PF10737">
    <property type="entry name" value="GerPC"/>
    <property type="match status" value="1"/>
</dbReference>
<name>A0A429X8G7_SIMTE</name>
<dbReference type="EMBL" id="BORJ01000011">
    <property type="protein sequence ID" value="GIN97778.1"/>
    <property type="molecule type" value="Genomic_DNA"/>
</dbReference>
<reference evidence="2 5" key="2">
    <citation type="submission" date="2021-03" db="EMBL/GenBank/DDBJ databases">
        <title>Antimicrobial resistance genes in bacteria isolated from Japanese honey, and their potential for conferring macrolide and lincosamide resistance in the American foulbrood pathogen Paenibacillus larvae.</title>
        <authorList>
            <person name="Okamoto M."/>
            <person name="Kumagai M."/>
            <person name="Kanamori H."/>
            <person name="Takamatsu D."/>
        </authorList>
    </citation>
    <scope>NUCLEOTIDE SEQUENCE [LARGE SCALE GENOMIC DNA]</scope>
    <source>
        <strain evidence="2 5">J6TS1</strain>
    </source>
</reference>
<dbReference type="EMBL" id="QYTW02000009">
    <property type="protein sequence ID" value="RST59620.1"/>
    <property type="molecule type" value="Genomic_DNA"/>
</dbReference>
<accession>A0A429X8G7</accession>
<feature type="coiled-coil region" evidence="1">
    <location>
        <begin position="30"/>
        <end position="57"/>
    </location>
</feature>
<dbReference type="InterPro" id="IPR019673">
    <property type="entry name" value="Spore_germination_GerPC"/>
</dbReference>
<proteinExistence type="predicted"/>
<evidence type="ECO:0000313" key="3">
    <source>
        <dbReference type="EMBL" id="RST59620.1"/>
    </source>
</evidence>
<organism evidence="3 4">
    <name type="scientific">Siminovitchia terrae</name>
    <name type="common">Bacillus terrae</name>
    <dbReference type="NCBI Taxonomy" id="1914933"/>
    <lineage>
        <taxon>Bacteria</taxon>
        <taxon>Bacillati</taxon>
        <taxon>Bacillota</taxon>
        <taxon>Bacilli</taxon>
        <taxon>Bacillales</taxon>
        <taxon>Bacillaceae</taxon>
        <taxon>Siminovitchia</taxon>
    </lineage>
</organism>
<gene>
    <name evidence="2" type="primary">gerPC</name>
    <name evidence="3" type="ORF">D5F11_010960</name>
    <name evidence="2" type="ORF">J6TS1_36480</name>
</gene>